<feature type="domain" description="GST C-terminal" evidence="5">
    <location>
        <begin position="96"/>
        <end position="214"/>
    </location>
</feature>
<dbReference type="Gene3D" id="1.20.1050.10">
    <property type="match status" value="1"/>
</dbReference>
<comment type="catalytic activity">
    <reaction evidence="3">
        <text>RX + glutathione = an S-substituted glutathione + a halide anion + H(+)</text>
        <dbReference type="Rhea" id="RHEA:16437"/>
        <dbReference type="ChEBI" id="CHEBI:15378"/>
        <dbReference type="ChEBI" id="CHEBI:16042"/>
        <dbReference type="ChEBI" id="CHEBI:17792"/>
        <dbReference type="ChEBI" id="CHEBI:57925"/>
        <dbReference type="ChEBI" id="CHEBI:90779"/>
        <dbReference type="EC" id="2.5.1.18"/>
    </reaction>
</comment>
<proteinExistence type="predicted"/>
<dbReference type="SFLD" id="SFLDS00019">
    <property type="entry name" value="Glutathione_Transferase_(cytos"/>
    <property type="match status" value="1"/>
</dbReference>
<dbReference type="EMBL" id="CAJOBA010052220">
    <property type="protein sequence ID" value="CAF4252711.1"/>
    <property type="molecule type" value="Genomic_DNA"/>
</dbReference>
<dbReference type="Pfam" id="PF14497">
    <property type="entry name" value="GST_C_3"/>
    <property type="match status" value="1"/>
</dbReference>
<keyword evidence="2" id="KW-0808">Transferase</keyword>
<dbReference type="Proteomes" id="UP000677228">
    <property type="component" value="Unassembled WGS sequence"/>
</dbReference>
<evidence type="ECO:0000313" key="9">
    <source>
        <dbReference type="EMBL" id="CAF4394412.1"/>
    </source>
</evidence>
<evidence type="ECO:0000256" key="3">
    <source>
        <dbReference type="ARBA" id="ARBA00047960"/>
    </source>
</evidence>
<dbReference type="SFLD" id="SFLDG00363">
    <property type="entry name" value="AMPS_(cytGST):_Alpha-__Mu-__Pi"/>
    <property type="match status" value="1"/>
</dbReference>
<dbReference type="InterPro" id="IPR010987">
    <property type="entry name" value="Glutathione-S-Trfase_C-like"/>
</dbReference>
<dbReference type="InterPro" id="IPR004046">
    <property type="entry name" value="GST_C"/>
</dbReference>
<dbReference type="InterPro" id="IPR040079">
    <property type="entry name" value="Glutathione_S-Trfase"/>
</dbReference>
<dbReference type="InterPro" id="IPR004045">
    <property type="entry name" value="Glutathione_S-Trfase_N"/>
</dbReference>
<evidence type="ECO:0000313" key="7">
    <source>
        <dbReference type="EMBL" id="CAF1534667.1"/>
    </source>
</evidence>
<evidence type="ECO:0000259" key="5">
    <source>
        <dbReference type="PROSITE" id="PS50405"/>
    </source>
</evidence>
<dbReference type="EMBL" id="CAJNOQ010025172">
    <property type="protein sequence ID" value="CAF1534667.1"/>
    <property type="molecule type" value="Genomic_DNA"/>
</dbReference>
<gene>
    <name evidence="7" type="ORF">GPM918_LOCUS38258</name>
    <name evidence="6" type="ORF">OVA965_LOCUS35162</name>
    <name evidence="9" type="ORF">SRO942_LOCUS39074</name>
    <name evidence="8" type="ORF">TMI583_LOCUS36123</name>
</gene>
<dbReference type="PANTHER" id="PTHR11571">
    <property type="entry name" value="GLUTATHIONE S-TRANSFERASE"/>
    <property type="match status" value="1"/>
</dbReference>
<dbReference type="Pfam" id="PF02798">
    <property type="entry name" value="GST_N"/>
    <property type="match status" value="1"/>
</dbReference>
<dbReference type="OrthoDB" id="414243at2759"/>
<dbReference type="InterPro" id="IPR050213">
    <property type="entry name" value="GST_superfamily"/>
</dbReference>
<evidence type="ECO:0000256" key="2">
    <source>
        <dbReference type="ARBA" id="ARBA00022679"/>
    </source>
</evidence>
<evidence type="ECO:0000259" key="4">
    <source>
        <dbReference type="PROSITE" id="PS50404"/>
    </source>
</evidence>
<evidence type="ECO:0000313" key="10">
    <source>
        <dbReference type="Proteomes" id="UP000663829"/>
    </source>
</evidence>
<dbReference type="EMBL" id="CAJOBC010090777">
    <property type="protein sequence ID" value="CAF4394412.1"/>
    <property type="molecule type" value="Genomic_DNA"/>
</dbReference>
<dbReference type="PROSITE" id="PS50405">
    <property type="entry name" value="GST_CTER"/>
    <property type="match status" value="1"/>
</dbReference>
<name>A0A815VTX6_9BILA</name>
<evidence type="ECO:0000313" key="8">
    <source>
        <dbReference type="EMBL" id="CAF4252711.1"/>
    </source>
</evidence>
<dbReference type="SFLD" id="SFLDG01205">
    <property type="entry name" value="AMPS.1"/>
    <property type="match status" value="1"/>
</dbReference>
<dbReference type="Proteomes" id="UP000681722">
    <property type="component" value="Unassembled WGS sequence"/>
</dbReference>
<accession>A0A815VTX6</accession>
<dbReference type="SUPFAM" id="SSF52833">
    <property type="entry name" value="Thioredoxin-like"/>
    <property type="match status" value="1"/>
</dbReference>
<dbReference type="PROSITE" id="PS50404">
    <property type="entry name" value="GST_NTER"/>
    <property type="match status" value="1"/>
</dbReference>
<evidence type="ECO:0000313" key="6">
    <source>
        <dbReference type="EMBL" id="CAF1459045.1"/>
    </source>
</evidence>
<dbReference type="SUPFAM" id="SSF47616">
    <property type="entry name" value="GST C-terminal domain-like"/>
    <property type="match status" value="1"/>
</dbReference>
<dbReference type="CDD" id="cd03039">
    <property type="entry name" value="GST_N_Sigma_like"/>
    <property type="match status" value="1"/>
</dbReference>
<organism evidence="7 10">
    <name type="scientific">Didymodactylos carnosus</name>
    <dbReference type="NCBI Taxonomy" id="1234261"/>
    <lineage>
        <taxon>Eukaryota</taxon>
        <taxon>Metazoa</taxon>
        <taxon>Spiralia</taxon>
        <taxon>Gnathifera</taxon>
        <taxon>Rotifera</taxon>
        <taxon>Eurotatoria</taxon>
        <taxon>Bdelloidea</taxon>
        <taxon>Philodinida</taxon>
        <taxon>Philodinidae</taxon>
        <taxon>Didymodactylos</taxon>
    </lineage>
</organism>
<dbReference type="InterPro" id="IPR036249">
    <property type="entry name" value="Thioredoxin-like_sf"/>
</dbReference>
<dbReference type="Proteomes" id="UP000663829">
    <property type="component" value="Unassembled WGS sequence"/>
</dbReference>
<sequence>MSSSPKTYKLIYFNVRALAENSRMLFKAAGVEFEDFRYPIEFTEGKPIRPEWDNDKSKYLFGKVPVLELDGGKSSISQSHAIERYLATEFKLIGDTHIEAAQIDSVGEQINDLKQAYTKAKESNDVKKFFEEDLQRSFQAFNKLAETVGSNGFIVGKKLSLADIQLYNFCQSFDDQASVAKALESAKALKAAVDNVPQNPNLKKWIAERPKTQF</sequence>
<dbReference type="Gene3D" id="3.40.30.10">
    <property type="entry name" value="Glutaredoxin"/>
    <property type="match status" value="1"/>
</dbReference>
<comment type="caution">
    <text evidence="7">The sequence shown here is derived from an EMBL/GenBank/DDBJ whole genome shotgun (WGS) entry which is preliminary data.</text>
</comment>
<dbReference type="Proteomes" id="UP000682733">
    <property type="component" value="Unassembled WGS sequence"/>
</dbReference>
<reference evidence="7" key="1">
    <citation type="submission" date="2021-02" db="EMBL/GenBank/DDBJ databases">
        <authorList>
            <person name="Nowell W R."/>
        </authorList>
    </citation>
    <scope>NUCLEOTIDE SEQUENCE</scope>
</reference>
<dbReference type="AlphaFoldDB" id="A0A815VTX6"/>
<dbReference type="EMBL" id="CAJNOK010030360">
    <property type="protein sequence ID" value="CAF1459045.1"/>
    <property type="molecule type" value="Genomic_DNA"/>
</dbReference>
<dbReference type="GO" id="GO:0004364">
    <property type="term" value="F:glutathione transferase activity"/>
    <property type="evidence" value="ECO:0007669"/>
    <property type="project" value="UniProtKB-EC"/>
</dbReference>
<dbReference type="GO" id="GO:0006749">
    <property type="term" value="P:glutathione metabolic process"/>
    <property type="evidence" value="ECO:0007669"/>
    <property type="project" value="TreeGrafter"/>
</dbReference>
<keyword evidence="10" id="KW-1185">Reference proteome</keyword>
<feature type="domain" description="GST N-terminal" evidence="4">
    <location>
        <begin position="6"/>
        <end position="94"/>
    </location>
</feature>
<dbReference type="EC" id="2.5.1.18" evidence="1"/>
<evidence type="ECO:0000256" key="1">
    <source>
        <dbReference type="ARBA" id="ARBA00012452"/>
    </source>
</evidence>
<protein>
    <recommendedName>
        <fullName evidence="1">glutathione transferase</fullName>
        <ecNumber evidence="1">2.5.1.18</ecNumber>
    </recommendedName>
</protein>
<dbReference type="InterPro" id="IPR036282">
    <property type="entry name" value="Glutathione-S-Trfase_C_sf"/>
</dbReference>
<dbReference type="PANTHER" id="PTHR11571:SF224">
    <property type="entry name" value="HEMATOPOIETIC PROSTAGLANDIN D SYNTHASE"/>
    <property type="match status" value="1"/>
</dbReference>